<dbReference type="OrthoDB" id="1922352at2759"/>
<gene>
    <name evidence="1" type="ORF">KP509_28G003000</name>
</gene>
<evidence type="ECO:0000313" key="2">
    <source>
        <dbReference type="Proteomes" id="UP000825935"/>
    </source>
</evidence>
<reference evidence="1" key="1">
    <citation type="submission" date="2021-08" db="EMBL/GenBank/DDBJ databases">
        <title>WGS assembly of Ceratopteris richardii.</title>
        <authorList>
            <person name="Marchant D.B."/>
            <person name="Chen G."/>
            <person name="Jenkins J."/>
            <person name="Shu S."/>
            <person name="Leebens-Mack J."/>
            <person name="Grimwood J."/>
            <person name="Schmutz J."/>
            <person name="Soltis P."/>
            <person name="Soltis D."/>
            <person name="Chen Z.-H."/>
        </authorList>
    </citation>
    <scope>NUCLEOTIDE SEQUENCE</scope>
    <source>
        <strain evidence="1">Whitten #5841</strain>
        <tissue evidence="1">Leaf</tissue>
    </source>
</reference>
<dbReference type="AlphaFoldDB" id="A0A8T2RA65"/>
<keyword evidence="2" id="KW-1185">Reference proteome</keyword>
<accession>A0A8T2RA65</accession>
<dbReference type="Proteomes" id="UP000825935">
    <property type="component" value="Chromosome 28"/>
</dbReference>
<proteinExistence type="predicted"/>
<comment type="caution">
    <text evidence="1">The sequence shown here is derived from an EMBL/GenBank/DDBJ whole genome shotgun (WGS) entry which is preliminary data.</text>
</comment>
<evidence type="ECO:0000313" key="1">
    <source>
        <dbReference type="EMBL" id="KAH7292910.1"/>
    </source>
</evidence>
<dbReference type="EMBL" id="CM035433">
    <property type="protein sequence ID" value="KAH7292909.1"/>
    <property type="molecule type" value="Genomic_DNA"/>
</dbReference>
<name>A0A8T2RA65_CERRI</name>
<sequence>MLSYSCRLAHVFQLKSLSKFTDMQAERMSEEKKSSTSQAHKNISFRMQHEERWQFLKQLPDRIIRDIGFVVASPPILLNSHELPTVCPDKLGGGIKNWLKAANWLASLNVDEVKHWFQGKHNNGRLGVCKVFNCRIVVQSHEHIFFEYLKAFIPRYIILIY</sequence>
<dbReference type="EMBL" id="CM035433">
    <property type="protein sequence ID" value="KAH7292910.1"/>
    <property type="molecule type" value="Genomic_DNA"/>
</dbReference>
<protein>
    <submittedName>
        <fullName evidence="1">Uncharacterized protein</fullName>
    </submittedName>
</protein>
<organism evidence="1 2">
    <name type="scientific">Ceratopteris richardii</name>
    <name type="common">Triangle waterfern</name>
    <dbReference type="NCBI Taxonomy" id="49495"/>
    <lineage>
        <taxon>Eukaryota</taxon>
        <taxon>Viridiplantae</taxon>
        <taxon>Streptophyta</taxon>
        <taxon>Embryophyta</taxon>
        <taxon>Tracheophyta</taxon>
        <taxon>Polypodiopsida</taxon>
        <taxon>Polypodiidae</taxon>
        <taxon>Polypodiales</taxon>
        <taxon>Pteridineae</taxon>
        <taxon>Pteridaceae</taxon>
        <taxon>Parkerioideae</taxon>
        <taxon>Ceratopteris</taxon>
    </lineage>
</organism>